<proteinExistence type="predicted"/>
<name>A0A9P7GHB7_9AGAR</name>
<evidence type="ECO:0000313" key="1">
    <source>
        <dbReference type="EMBL" id="KAG5649654.1"/>
    </source>
</evidence>
<dbReference type="AlphaFoldDB" id="A0A9P7GHB7"/>
<dbReference type="Proteomes" id="UP000717328">
    <property type="component" value="Unassembled WGS sequence"/>
</dbReference>
<evidence type="ECO:0000313" key="2">
    <source>
        <dbReference type="Proteomes" id="UP000717328"/>
    </source>
</evidence>
<dbReference type="OrthoDB" id="2393824at2759"/>
<comment type="caution">
    <text evidence="1">The sequence shown here is derived from an EMBL/GenBank/DDBJ whole genome shotgun (WGS) entry which is preliminary data.</text>
</comment>
<keyword evidence="2" id="KW-1185">Reference proteome</keyword>
<reference evidence="1" key="2">
    <citation type="submission" date="2021-10" db="EMBL/GenBank/DDBJ databases">
        <title>Phylogenomics reveals ancestral predisposition of the termite-cultivated fungus Termitomyces towards a domesticated lifestyle.</title>
        <authorList>
            <person name="Auxier B."/>
            <person name="Grum-Grzhimaylo A."/>
            <person name="Cardenas M.E."/>
            <person name="Lodge J.D."/>
            <person name="Laessoe T."/>
            <person name="Pedersen O."/>
            <person name="Smith M.E."/>
            <person name="Kuyper T.W."/>
            <person name="Franco-Molano E.A."/>
            <person name="Baroni T.J."/>
            <person name="Aanen D.K."/>
        </authorList>
    </citation>
    <scope>NUCLEOTIDE SEQUENCE</scope>
    <source>
        <strain evidence="1">D49</strain>
    </source>
</reference>
<gene>
    <name evidence="1" type="ORF">H0H81_002670</name>
</gene>
<dbReference type="EMBL" id="JABCKI010000804">
    <property type="protein sequence ID" value="KAG5649654.1"/>
    <property type="molecule type" value="Genomic_DNA"/>
</dbReference>
<accession>A0A9P7GHB7</accession>
<sequence>MSDVEIHSSCSKFDIDILEQASYILWSVWKSLHPQYSSLQACISALSEDTNLYQTLKRAHGQRKYDVVRQWVATPLRTARPEALLCTDSAARQTVDKFLDNLRPSMMSLVSGQITLPYWTPDRNAIDEPVALHLESLRIPCLHGKPNVLLHDLGGFRREKTLAARLNNIFMANHHTYVLILCYSSPYLYRLDCSFLVNTSGSGKTRLLLEGLCGHWGFYFTSLVDSSLLGSTDVQNSIRSYVPDSPNFRHALPPTDSPQHQPALKTNRDSATRVFSRVFLARLFVFDLFIQMMRDVWSRERDKFREALYKQRWLLLQLQPSILCVQDWDIFDDLLGKLGSASEIYVNRTTKALLIQIRKTLAEISLVQDAGNAAQIPFFCVLDEAQYAATQHCGAFRSNNGHAQRPILREIVRAWEGQASGHGVFMVVAGTGISKDVVDQAMASAIMKESKYRWCSGTGAFD</sequence>
<organism evidence="1 2">
    <name type="scientific">Sphagnurus paluster</name>
    <dbReference type="NCBI Taxonomy" id="117069"/>
    <lineage>
        <taxon>Eukaryota</taxon>
        <taxon>Fungi</taxon>
        <taxon>Dikarya</taxon>
        <taxon>Basidiomycota</taxon>
        <taxon>Agaricomycotina</taxon>
        <taxon>Agaricomycetes</taxon>
        <taxon>Agaricomycetidae</taxon>
        <taxon>Agaricales</taxon>
        <taxon>Tricholomatineae</taxon>
        <taxon>Lyophyllaceae</taxon>
        <taxon>Sphagnurus</taxon>
    </lineage>
</organism>
<reference evidence="1" key="1">
    <citation type="submission" date="2021-02" db="EMBL/GenBank/DDBJ databases">
        <authorList>
            <person name="Nieuwenhuis M."/>
            <person name="Van De Peppel L.J.J."/>
        </authorList>
    </citation>
    <scope>NUCLEOTIDE SEQUENCE</scope>
    <source>
        <strain evidence="1">D49</strain>
    </source>
</reference>
<protein>
    <submittedName>
        <fullName evidence="1">Uncharacterized protein</fullName>
    </submittedName>
</protein>